<sequence length="64" mass="6791">GSGERQYAYARNRTLRKAGVIEHAGAGRYRYALTDLVDEAFDGTADGQTVADAVAAIESATDID</sequence>
<keyword evidence="3" id="KW-1185">Reference proteome</keyword>
<evidence type="ECO:0000259" key="1">
    <source>
        <dbReference type="Pfam" id="PF26491"/>
    </source>
</evidence>
<dbReference type="AlphaFoldDB" id="A0ABD6BPT1"/>
<gene>
    <name evidence="2" type="ORF">ACFSAU_06375</name>
</gene>
<evidence type="ECO:0000313" key="2">
    <source>
        <dbReference type="EMBL" id="MFD1567112.1"/>
    </source>
</evidence>
<evidence type="ECO:0000313" key="3">
    <source>
        <dbReference type="Proteomes" id="UP001597139"/>
    </source>
</evidence>
<feature type="non-terminal residue" evidence="2">
    <location>
        <position position="1"/>
    </location>
</feature>
<organism evidence="2 3">
    <name type="scientific">Halolamina litorea</name>
    <dbReference type="NCBI Taxonomy" id="1515593"/>
    <lineage>
        <taxon>Archaea</taxon>
        <taxon>Methanobacteriati</taxon>
        <taxon>Methanobacteriota</taxon>
        <taxon>Stenosarchaea group</taxon>
        <taxon>Halobacteria</taxon>
        <taxon>Halobacteriales</taxon>
        <taxon>Haloferacaceae</taxon>
    </lineage>
</organism>
<name>A0ABD6BPT1_9EURY</name>
<dbReference type="Proteomes" id="UP001597139">
    <property type="component" value="Unassembled WGS sequence"/>
</dbReference>
<proteinExistence type="predicted"/>
<dbReference type="EMBL" id="JBHUCZ010000002">
    <property type="protein sequence ID" value="MFD1567112.1"/>
    <property type="molecule type" value="Genomic_DNA"/>
</dbReference>
<comment type="caution">
    <text evidence="2">The sequence shown here is derived from an EMBL/GenBank/DDBJ whole genome shotgun (WGS) entry which is preliminary data.</text>
</comment>
<dbReference type="InterPro" id="IPR058885">
    <property type="entry name" value="WHD_halobact"/>
</dbReference>
<dbReference type="Pfam" id="PF26491">
    <property type="entry name" value="WH_Halo"/>
    <property type="match status" value="1"/>
</dbReference>
<reference evidence="2 3" key="1">
    <citation type="journal article" date="2019" name="Int. J. Syst. Evol. Microbiol.">
        <title>The Global Catalogue of Microorganisms (GCM) 10K type strain sequencing project: providing services to taxonomists for standard genome sequencing and annotation.</title>
        <authorList>
            <consortium name="The Broad Institute Genomics Platform"/>
            <consortium name="The Broad Institute Genome Sequencing Center for Infectious Disease"/>
            <person name="Wu L."/>
            <person name="Ma J."/>
        </authorList>
    </citation>
    <scope>NUCLEOTIDE SEQUENCE [LARGE SCALE GENOMIC DNA]</scope>
    <source>
        <strain evidence="2 3">CGMCC 1.12859</strain>
    </source>
</reference>
<feature type="domain" description="Winged helix" evidence="1">
    <location>
        <begin position="1"/>
        <end position="61"/>
    </location>
</feature>
<accession>A0ABD6BPT1</accession>
<protein>
    <submittedName>
        <fullName evidence="2">ATPase</fullName>
    </submittedName>
</protein>